<feature type="region of interest" description="Disordered" evidence="3">
    <location>
        <begin position="1665"/>
        <end position="1684"/>
    </location>
</feature>
<evidence type="ECO:0000256" key="1">
    <source>
        <dbReference type="ARBA" id="ARBA00004496"/>
    </source>
</evidence>
<evidence type="ECO:0000313" key="5">
    <source>
        <dbReference type="EMBL" id="CAH1099267.1"/>
    </source>
</evidence>
<evidence type="ECO:0000256" key="3">
    <source>
        <dbReference type="SAM" id="MobiDB-lite"/>
    </source>
</evidence>
<reference evidence="5" key="1">
    <citation type="submission" date="2022-01" db="EMBL/GenBank/DDBJ databases">
        <authorList>
            <person name="King R."/>
        </authorList>
    </citation>
    <scope>NUCLEOTIDE SEQUENCE</scope>
</reference>
<dbReference type="GO" id="GO:1904158">
    <property type="term" value="P:axonemal central apparatus assembly"/>
    <property type="evidence" value="ECO:0007669"/>
    <property type="project" value="TreeGrafter"/>
</dbReference>
<name>A0A9P0C944_9CUCU</name>
<organism evidence="5 6">
    <name type="scientific">Psylliodes chrysocephalus</name>
    <dbReference type="NCBI Taxonomy" id="3402493"/>
    <lineage>
        <taxon>Eukaryota</taxon>
        <taxon>Metazoa</taxon>
        <taxon>Ecdysozoa</taxon>
        <taxon>Arthropoda</taxon>
        <taxon>Hexapoda</taxon>
        <taxon>Insecta</taxon>
        <taxon>Pterygota</taxon>
        <taxon>Neoptera</taxon>
        <taxon>Endopterygota</taxon>
        <taxon>Coleoptera</taxon>
        <taxon>Polyphaga</taxon>
        <taxon>Cucujiformia</taxon>
        <taxon>Chrysomeloidea</taxon>
        <taxon>Chrysomelidae</taxon>
        <taxon>Galerucinae</taxon>
        <taxon>Alticini</taxon>
        <taxon>Psylliodes</taxon>
    </lineage>
</organism>
<dbReference type="InterPro" id="IPR033305">
    <property type="entry name" value="Hydin-like"/>
</dbReference>
<dbReference type="Proteomes" id="UP001153636">
    <property type="component" value="Chromosome 1"/>
</dbReference>
<feature type="domain" description="Abnormal spindle-like microcephaly-associated protein ASH" evidence="4">
    <location>
        <begin position="538"/>
        <end position="619"/>
    </location>
</feature>
<comment type="subcellular location">
    <subcellularLocation>
        <location evidence="1">Cytoplasm</location>
    </subcellularLocation>
</comment>
<feature type="non-terminal residue" evidence="5">
    <location>
        <position position="2196"/>
    </location>
</feature>
<dbReference type="InterPro" id="IPR031549">
    <property type="entry name" value="ASH"/>
</dbReference>
<dbReference type="GO" id="GO:0003341">
    <property type="term" value="P:cilium movement"/>
    <property type="evidence" value="ECO:0007669"/>
    <property type="project" value="TreeGrafter"/>
</dbReference>
<sequence length="2196" mass="253642">MFNKCIDSVVDKRIDDNFIYIKDVKSLDFGTILAAGARTPPYCTKIKLKTISQIPCQTTVQLEEQSQFTIRNSNDYMIPNEAEVEIELSIQGKRRGNIESELYIAITNNPFVYRLRLTAEVVPLDFSFSPHFLNFDKIPLDYLSRQYIKLTNSTSVNLKWRFIRYDWATRIYKISKLRGEIKLYSVDRVEFEFKPTREEIYPSRTIDIQIFDPLCSEEIPLLVDSITLQSEAVEILVNCVDLIDLGDIKGKREYKFPLKINNNGKTSVQLMIEKMVNPAKAHFHRVRRIFQYSTNSEILHPNKNSGITIKFNPTEEIEFQAVPVFLCQILDPNKPQNVVKKFQIKYSATVILSKFSICPVSDVHFGSLEVWNKRTQMLQLKNIGKSAFSYNMCYVNPNGTDATLQKVVEEKKTKEIKHGRSSLIKLKTIANTNSLEIPGYTIFPSNGNVEVGQSAEITLIFQPNSLGVYKERVLLTVSEPAKEHIDGTEITLYGEASEPWIDFTTLRKMFKEHYIVNSEEDLVVPSDIGTHTYFVISKNTLYFENVCVKKECQAKIYLQNLGQLIAVVVGKVHNSNNFTVSPTQFTVDPYLTEVITVTFKPDSINTFEATLEIGSNATTNNIFELLLRGRSYVPQIKLAELPSPEENENMYKVFFKPTYLKKIEIQKVKIINIGVLECQVIIDVTDSGKSMFYVLQTENLLEFDKQIDDNFVASSVKVNLKPFESTDVYLVFKPRKEVIISSFINIFIIDNPFETYQIEVFGQCYGGDIYINNLEAFNPKKWSSQNKTISYLLDLGQTPLKLVQKKCFTVTNNSEKEIYRFEFCYDIHTLKLIPRVGHLKPLSSKEILAVNMSNLPNSVSKEIIYFQYISITYITEEPITISWDERQQLLSWIQTGIGIVEDAHVQQYFRNCVEAATEAFLKMKDCKKEEITEKLKLSLERREPEIMYNSDEWKIIDIMLSFTTDYALYSHSTTELHFPDTFVRDKSELTFKIKNCGRVPIFIDWKFTIDGIAPKYPFMEIIKSEQEDGSSVDIVSSFESCLSTASSHIGSQSEVYISHPHLLEIVPKKTTISVKETCEFRVIFSPLSACHYTARLTSEIESLHPDLKNVHISITAESLHPDYYFELEDSDYLTRRTMKRCLKFIDANFKILEIHAVGVGITTVKHFFVLNTSYLPLNFKIERLEQVDLSYFNCKTPSGTIQKRKKFELVFAFTTQELGVFEDEYLFKTDRKTIDKELQSSYIETKFLVVGLCRNPRVYFKRAHLNLAPTLLRIPTEETIFLKNEEDEELGFKILKESLFSYDHVQKLKIIPNSGCIPPKTEITMRLIYNAETVGESTFSVQCVVDRMTTPLTLNVSTTCLEVECKIQYIDQSGEEITLDPNIENIIDLGKIGIKTKNIITFIFSNIGKTGFFYTWHYKKTNIEHLINVSPKKDKEFISSGSSVKRELTFETFKKYNLANFPMKIEISYGPIYNMKFFVAAEFPSCKLSFTYYNFGNCLIQPFFTKNYTNMLIVKNFEPIPVKLDNIFENNEHLTVDFKTEIIQPQCKKKLPFYFHPKKEGHYEFMVPIVLNCTRRFIKINGCGVKINLQLANPADKFIDLGEVKLGETSRHTFFVVNRTPTPLDTKLFLSQDFPVEKKEFEQLKPEITVNVPFSTSKLAKTQTQGKITGKKKKEEKLNTTKTSITKDEETSLTVAVTEPQKPYFFIEPNTSVKMDFNKKYQFVVEFQPNERLENFSQKIFYKIQNFIAPLCSVKGKCLITEFSLDKEVLTFSNVLIDATRVKYVLLRNTGDLPLRFRWQNEYLEYFKVHPIEGYVKPKSDVKVDFSFKVSTVKFQLVKKCNCIINNKHPLELTLVANSITKPPPVSTIIFSCPVRQKITQNVDIVNKTTTLWRLYPVLSNKNFVIPSEIVVEPESVSAVPVEYHPKLILDEQATLILPLPDEEILYEFIGKTLPPLPEKKLSIEIKSKQNYWQILPVYNSTDFKQCFEVETVFMSPPSPKVLFKTFGLNLVELQPGEVKEYKWNIYVINEEPLELQVIFKDKQSNEYMFYEIFVKVLPPEPIDTIQLLTCVRQPVKTKIKMKNPINVPVEFYIVSPCSELHFKSVITMEPYSKQELEVLYYPVKNGEFVTTLEAKSEELGVFTYILYLTANLPDIEKILKYVVELGSREYATAEIKNTFSALMDISLKFDDAEFW</sequence>
<dbReference type="Gene3D" id="2.60.40.10">
    <property type="entry name" value="Immunoglobulins"/>
    <property type="match status" value="8"/>
</dbReference>
<dbReference type="GO" id="GO:0005930">
    <property type="term" value="C:axoneme"/>
    <property type="evidence" value="ECO:0007669"/>
    <property type="project" value="TreeGrafter"/>
</dbReference>
<dbReference type="OrthoDB" id="442692at2759"/>
<keyword evidence="2" id="KW-0963">Cytoplasm</keyword>
<dbReference type="PANTHER" id="PTHR23053">
    <property type="entry name" value="DLEC1 DELETED IN LUNG AND ESOPHAGEAL CANCER 1"/>
    <property type="match status" value="1"/>
</dbReference>
<evidence type="ECO:0000259" key="4">
    <source>
        <dbReference type="Pfam" id="PF15780"/>
    </source>
</evidence>
<evidence type="ECO:0000256" key="2">
    <source>
        <dbReference type="ARBA" id="ARBA00022490"/>
    </source>
</evidence>
<gene>
    <name evidence="5" type="ORF">PSYICH_LOCUS1171</name>
</gene>
<feature type="compositionally biased region" description="Basic and acidic residues" evidence="3">
    <location>
        <begin position="1673"/>
        <end position="1684"/>
    </location>
</feature>
<evidence type="ECO:0000313" key="6">
    <source>
        <dbReference type="Proteomes" id="UP001153636"/>
    </source>
</evidence>
<dbReference type="PANTHER" id="PTHR23053:SF0">
    <property type="entry name" value="HYDROCEPHALUS-INDUCING PROTEIN HOMOLOG"/>
    <property type="match status" value="1"/>
</dbReference>
<accession>A0A9P0C944</accession>
<dbReference type="InterPro" id="IPR013783">
    <property type="entry name" value="Ig-like_fold"/>
</dbReference>
<dbReference type="EMBL" id="OV651813">
    <property type="protein sequence ID" value="CAH1099267.1"/>
    <property type="molecule type" value="Genomic_DNA"/>
</dbReference>
<keyword evidence="6" id="KW-1185">Reference proteome</keyword>
<dbReference type="Pfam" id="PF15780">
    <property type="entry name" value="ASH"/>
    <property type="match status" value="1"/>
</dbReference>
<proteinExistence type="predicted"/>
<protein>
    <recommendedName>
        <fullName evidence="4">Abnormal spindle-like microcephaly-associated protein ASH domain-containing protein</fullName>
    </recommendedName>
</protein>